<organism evidence="2 3">
    <name type="scientific">Gregarina niphandrodes</name>
    <name type="common">Septate eugregarine</name>
    <dbReference type="NCBI Taxonomy" id="110365"/>
    <lineage>
        <taxon>Eukaryota</taxon>
        <taxon>Sar</taxon>
        <taxon>Alveolata</taxon>
        <taxon>Apicomplexa</taxon>
        <taxon>Conoidasida</taxon>
        <taxon>Gregarinasina</taxon>
        <taxon>Eugregarinorida</taxon>
        <taxon>Gregarinidae</taxon>
        <taxon>Gregarina</taxon>
    </lineage>
</organism>
<feature type="domain" description="Protein kinase" evidence="1">
    <location>
        <begin position="1"/>
        <end position="320"/>
    </location>
</feature>
<name>A0A023B5P1_GRENI</name>
<dbReference type="VEuPathDB" id="CryptoDB:GNI_088650"/>
<comment type="caution">
    <text evidence="2">The sequence shown here is derived from an EMBL/GenBank/DDBJ whole genome shotgun (WGS) entry which is preliminary data.</text>
</comment>
<dbReference type="OrthoDB" id="338859at2759"/>
<dbReference type="PROSITE" id="PS00108">
    <property type="entry name" value="PROTEIN_KINASE_ST"/>
    <property type="match status" value="1"/>
</dbReference>
<dbReference type="PANTHER" id="PTHR44167">
    <property type="entry name" value="OVARIAN-SPECIFIC SERINE/THREONINE-PROTEIN KINASE LOK-RELATED"/>
    <property type="match status" value="1"/>
</dbReference>
<dbReference type="GO" id="GO:0004674">
    <property type="term" value="F:protein serine/threonine kinase activity"/>
    <property type="evidence" value="ECO:0007669"/>
    <property type="project" value="TreeGrafter"/>
</dbReference>
<dbReference type="PANTHER" id="PTHR44167:SF24">
    <property type="entry name" value="SERINE_THREONINE-PROTEIN KINASE CHK2"/>
    <property type="match status" value="1"/>
</dbReference>
<accession>A0A023B5P1</accession>
<dbReference type="InterPro" id="IPR011009">
    <property type="entry name" value="Kinase-like_dom_sf"/>
</dbReference>
<evidence type="ECO:0000313" key="3">
    <source>
        <dbReference type="Proteomes" id="UP000019763"/>
    </source>
</evidence>
<dbReference type="GO" id="GO:0044773">
    <property type="term" value="P:mitotic DNA damage checkpoint signaling"/>
    <property type="evidence" value="ECO:0007669"/>
    <property type="project" value="TreeGrafter"/>
</dbReference>
<evidence type="ECO:0000313" key="2">
    <source>
        <dbReference type="EMBL" id="EZG61425.1"/>
    </source>
</evidence>
<dbReference type="EMBL" id="AFNH02000666">
    <property type="protein sequence ID" value="EZG61425.1"/>
    <property type="molecule type" value="Genomic_DNA"/>
</dbReference>
<dbReference type="AlphaFoldDB" id="A0A023B5P1"/>
<reference evidence="2" key="1">
    <citation type="submission" date="2013-12" db="EMBL/GenBank/DDBJ databases">
        <authorList>
            <person name="Omoto C.K."/>
            <person name="Sibley D."/>
            <person name="Venepally P."/>
            <person name="Hadjithomas M."/>
            <person name="Karamycheva S."/>
            <person name="Brunk B."/>
            <person name="Roos D."/>
            <person name="Caler E."/>
            <person name="Lorenzi H."/>
        </authorList>
    </citation>
    <scope>NUCLEOTIDE SEQUENCE</scope>
</reference>
<evidence type="ECO:0000259" key="1">
    <source>
        <dbReference type="PROSITE" id="PS50011"/>
    </source>
</evidence>
<protein>
    <submittedName>
        <fullName evidence="2">Protein kinase domain protein</fullName>
    </submittedName>
</protein>
<dbReference type="eggNOG" id="ENOG502RMKM">
    <property type="taxonomic scope" value="Eukaryota"/>
</dbReference>
<dbReference type="InterPro" id="IPR008271">
    <property type="entry name" value="Ser/Thr_kinase_AS"/>
</dbReference>
<dbReference type="Pfam" id="PF00069">
    <property type="entry name" value="Pkinase"/>
    <property type="match status" value="1"/>
</dbReference>
<keyword evidence="2" id="KW-0808">Transferase</keyword>
<dbReference type="SUPFAM" id="SSF56112">
    <property type="entry name" value="Protein kinase-like (PK-like)"/>
    <property type="match status" value="1"/>
</dbReference>
<sequence>MPEWAVVEKLEDAWPCAELYGYHLDRRAPGKSVLLTRKLSGPDLFDVIRAEHNHNWHFHHSADARCRTVYSHRGGGVNTGGEWQGGCVYYPANYEFQKLRWCALALHRLHQYAVLSIRHNDVKPDNIVLDFHYNRQGHKALDVKLIDLGTASMYNAKDFTGGTSWYESPEQKLLEYFMKKKKNPEAARRVDIGLSSDIWGAGISLTEVLVGRRVVDSLKCPAGPGSLDYLGYDAARAQGRSSDSSVGADYFDCGGEISCYPYWAMDPAEWLMYARRALGLEKDSKQLCHEAAKWLFDHLARPEPSTRASLLTALDRTERFAEEAYQRYRYTATSFQHKIDGYEMPRN</sequence>
<dbReference type="SMART" id="SM00220">
    <property type="entry name" value="S_TKc"/>
    <property type="match status" value="1"/>
</dbReference>
<dbReference type="RefSeq" id="XP_011130744.1">
    <property type="nucleotide sequence ID" value="XM_011132442.1"/>
</dbReference>
<gene>
    <name evidence="2" type="ORF">GNI_088650</name>
</gene>
<dbReference type="GeneID" id="22913156"/>
<dbReference type="GO" id="GO:0005634">
    <property type="term" value="C:nucleus"/>
    <property type="evidence" value="ECO:0007669"/>
    <property type="project" value="TreeGrafter"/>
</dbReference>
<dbReference type="GO" id="GO:0005524">
    <property type="term" value="F:ATP binding"/>
    <property type="evidence" value="ECO:0007669"/>
    <property type="project" value="InterPro"/>
</dbReference>
<dbReference type="PROSITE" id="PS50011">
    <property type="entry name" value="PROTEIN_KINASE_DOM"/>
    <property type="match status" value="1"/>
</dbReference>
<dbReference type="Proteomes" id="UP000019763">
    <property type="component" value="Unassembled WGS sequence"/>
</dbReference>
<keyword evidence="2" id="KW-0418">Kinase</keyword>
<dbReference type="InterPro" id="IPR000719">
    <property type="entry name" value="Prot_kinase_dom"/>
</dbReference>
<dbReference type="Gene3D" id="1.10.510.10">
    <property type="entry name" value="Transferase(Phosphotransferase) domain 1"/>
    <property type="match status" value="1"/>
</dbReference>
<keyword evidence="3" id="KW-1185">Reference proteome</keyword>
<proteinExistence type="predicted"/>